<dbReference type="SUPFAM" id="SSF51735">
    <property type="entry name" value="NAD(P)-binding Rossmann-fold domains"/>
    <property type="match status" value="1"/>
</dbReference>
<dbReference type="InterPro" id="IPR006140">
    <property type="entry name" value="D-isomer_DH_NAD-bd"/>
</dbReference>
<proteinExistence type="predicted"/>
<name>A0AA42BM25_9ALTE</name>
<dbReference type="AlphaFoldDB" id="A0AA42BM25"/>
<organism evidence="4 5">
    <name type="scientific">Opacimonas viscosa</name>
    <dbReference type="NCBI Taxonomy" id="2961944"/>
    <lineage>
        <taxon>Bacteria</taxon>
        <taxon>Pseudomonadati</taxon>
        <taxon>Pseudomonadota</taxon>
        <taxon>Gammaproteobacteria</taxon>
        <taxon>Alteromonadales</taxon>
        <taxon>Alteromonadaceae</taxon>
        <taxon>Opacimonas</taxon>
    </lineage>
</organism>
<evidence type="ECO:0000256" key="2">
    <source>
        <dbReference type="ARBA" id="ARBA00023027"/>
    </source>
</evidence>
<sequence length="316" mass="35364">MPKYLSILTQDPAGYEAALHEFGGGIVESIELIHCTSTPADIKASKTQILLADPDLAARVIDDLPHLQWLQSTWAGNKPLLTHPRRDYLLSGVKDVFAQQMAEYTLTHILNHEHRTREFQTLQAMKKWAPPGKSSIKNKCLGILGFGNIAQNMVPMLESMGLKIVGLNSSGETVFGCSQVPIEAPLDKNIFASQCDYLLNLLPDTHSTYQFIDKTFTEHLPKNCLFINAGRGTVISDGVLLNALEQGYISYAVLDVFEQEPLPIKSVLWSHPKIFITQHTAAKSSAEDIIDILVRNFQRFKMRAPLKYQLSWLKGY</sequence>
<keyword evidence="2" id="KW-0520">NAD</keyword>
<protein>
    <submittedName>
        <fullName evidence="4">D-2-hydroxyacid dehydrogenase</fullName>
    </submittedName>
</protein>
<dbReference type="GO" id="GO:0051287">
    <property type="term" value="F:NAD binding"/>
    <property type="evidence" value="ECO:0007669"/>
    <property type="project" value="InterPro"/>
</dbReference>
<feature type="domain" description="D-isomer specific 2-hydroxyacid dehydrogenase NAD-binding" evidence="3">
    <location>
        <begin position="107"/>
        <end position="281"/>
    </location>
</feature>
<dbReference type="Pfam" id="PF02826">
    <property type="entry name" value="2-Hacid_dh_C"/>
    <property type="match status" value="1"/>
</dbReference>
<keyword evidence="5" id="KW-1185">Reference proteome</keyword>
<dbReference type="Proteomes" id="UP001165413">
    <property type="component" value="Unassembled WGS sequence"/>
</dbReference>
<dbReference type="PANTHER" id="PTHR43333:SF1">
    <property type="entry name" value="D-ISOMER SPECIFIC 2-HYDROXYACID DEHYDROGENASE NAD-BINDING DOMAIN-CONTAINING PROTEIN"/>
    <property type="match status" value="1"/>
</dbReference>
<dbReference type="PANTHER" id="PTHR43333">
    <property type="entry name" value="2-HACID_DH_C DOMAIN-CONTAINING PROTEIN"/>
    <property type="match status" value="1"/>
</dbReference>
<dbReference type="InterPro" id="IPR036291">
    <property type="entry name" value="NAD(P)-bd_dom_sf"/>
</dbReference>
<keyword evidence="1" id="KW-0560">Oxidoreductase</keyword>
<reference evidence="4" key="1">
    <citation type="submission" date="2022-07" db="EMBL/GenBank/DDBJ databases">
        <title>Characterization of the Novel Bacterium Alteromonas immobilis LMIT006 and Alteromonas gregis LMIT007.</title>
        <authorList>
            <person name="Lin X."/>
        </authorList>
    </citation>
    <scope>NUCLEOTIDE SEQUENCE</scope>
    <source>
        <strain evidence="4">LMIT007</strain>
    </source>
</reference>
<evidence type="ECO:0000259" key="3">
    <source>
        <dbReference type="Pfam" id="PF02826"/>
    </source>
</evidence>
<evidence type="ECO:0000313" key="4">
    <source>
        <dbReference type="EMBL" id="MCP3429370.1"/>
    </source>
</evidence>
<dbReference type="EMBL" id="JANATA010000020">
    <property type="protein sequence ID" value="MCP3429370.1"/>
    <property type="molecule type" value="Genomic_DNA"/>
</dbReference>
<comment type="caution">
    <text evidence="4">The sequence shown here is derived from an EMBL/GenBank/DDBJ whole genome shotgun (WGS) entry which is preliminary data.</text>
</comment>
<evidence type="ECO:0000256" key="1">
    <source>
        <dbReference type="ARBA" id="ARBA00023002"/>
    </source>
</evidence>
<dbReference type="RefSeq" id="WP_254101617.1">
    <property type="nucleotide sequence ID" value="NZ_JANATA010000020.1"/>
</dbReference>
<gene>
    <name evidence="4" type="ORF">NLF92_10475</name>
</gene>
<evidence type="ECO:0000313" key="5">
    <source>
        <dbReference type="Proteomes" id="UP001165413"/>
    </source>
</evidence>
<dbReference type="GO" id="GO:0016491">
    <property type="term" value="F:oxidoreductase activity"/>
    <property type="evidence" value="ECO:0007669"/>
    <property type="project" value="UniProtKB-KW"/>
</dbReference>
<accession>A0AA42BM25</accession>
<dbReference type="Gene3D" id="3.40.50.720">
    <property type="entry name" value="NAD(P)-binding Rossmann-like Domain"/>
    <property type="match status" value="2"/>
</dbReference>